<dbReference type="EMBL" id="JAQQWL010000008">
    <property type="protein sequence ID" value="KAK8061901.1"/>
    <property type="molecule type" value="Genomic_DNA"/>
</dbReference>
<evidence type="ECO:0000256" key="1">
    <source>
        <dbReference type="SAM" id="SignalP"/>
    </source>
</evidence>
<dbReference type="InterPro" id="IPR057194">
    <property type="entry name" value="DUF7872"/>
</dbReference>
<keyword evidence="1" id="KW-0732">Signal</keyword>
<dbReference type="PANTHER" id="PTHR33339:SF1">
    <property type="entry name" value="LYSM DOMAIN-CONTAINING PROTEIN"/>
    <property type="match status" value="1"/>
</dbReference>
<name>A0ABR1USJ1_9PEZI</name>
<reference evidence="3 4" key="1">
    <citation type="submission" date="2023-01" db="EMBL/GenBank/DDBJ databases">
        <title>Analysis of 21 Apiospora genomes using comparative genomics revels a genus with tremendous synthesis potential of carbohydrate active enzymes and secondary metabolites.</title>
        <authorList>
            <person name="Sorensen T."/>
        </authorList>
    </citation>
    <scope>NUCLEOTIDE SEQUENCE [LARGE SCALE GENOMIC DNA]</scope>
    <source>
        <strain evidence="3 4">CBS 135458</strain>
    </source>
</reference>
<feature type="domain" description="DUF7872" evidence="2">
    <location>
        <begin position="238"/>
        <end position="425"/>
    </location>
</feature>
<evidence type="ECO:0000259" key="2">
    <source>
        <dbReference type="Pfam" id="PF25278"/>
    </source>
</evidence>
<dbReference type="GeneID" id="92092739"/>
<evidence type="ECO:0000313" key="3">
    <source>
        <dbReference type="EMBL" id="KAK8061901.1"/>
    </source>
</evidence>
<keyword evidence="4" id="KW-1185">Reference proteome</keyword>
<accession>A0ABR1USJ1</accession>
<organism evidence="3 4">
    <name type="scientific">Apiospora phragmitis</name>
    <dbReference type="NCBI Taxonomy" id="2905665"/>
    <lineage>
        <taxon>Eukaryota</taxon>
        <taxon>Fungi</taxon>
        <taxon>Dikarya</taxon>
        <taxon>Ascomycota</taxon>
        <taxon>Pezizomycotina</taxon>
        <taxon>Sordariomycetes</taxon>
        <taxon>Xylariomycetidae</taxon>
        <taxon>Amphisphaeriales</taxon>
        <taxon>Apiosporaceae</taxon>
        <taxon>Apiospora</taxon>
    </lineage>
</organism>
<dbReference type="RefSeq" id="XP_066715163.1">
    <property type="nucleotide sequence ID" value="XM_066859676.1"/>
</dbReference>
<sequence>MRATTLLAAMPALHHIAATPVGVPQQAVVVAAAVATSSAAAPSAGKKNDSSSSLAATGATSCPADTLSADTWKKLDLDKFLAAWAKANVTKAQSNNVQALAQSFGAPNFFWYDDTRSYQSFTAADRANGLDNFCNAGQPCLPVELPAWYGLIAIQNWNSYMNSINTAITFASSIISLTLPGIVSDLSISPPDDVTPMKNLYKAMTTIIGLVPFTGPIATGASALTQGVNFIMDQVKPPEPTDQFVAWSNIAGQMGNVVSGYQSQVSAGFKKILDAPVDDANSGILKVIAQGAFLGYSQNVTQADLQKGVIDTFRVYSAGLALRAQGLQLSVANDSNPANGNSCVDSAKQWGAAADCRDDGNGHWRQVVLVDKDGYPQEAIMQKLIDNYGLTKEVALQDNVDCNNADPTTDSLPLDPKTKCLFTLPLQPPAPLF</sequence>
<dbReference type="Pfam" id="PF25278">
    <property type="entry name" value="DUF7872"/>
    <property type="match status" value="1"/>
</dbReference>
<dbReference type="PANTHER" id="PTHR33339">
    <property type="entry name" value="LYSM DOMAIN-CONTAINING PROTEIN"/>
    <property type="match status" value="1"/>
</dbReference>
<gene>
    <name evidence="3" type="ORF">PG994_008267</name>
</gene>
<feature type="chain" id="PRO_5046459844" description="DUF7872 domain-containing protein" evidence="1">
    <location>
        <begin position="19"/>
        <end position="433"/>
    </location>
</feature>
<feature type="signal peptide" evidence="1">
    <location>
        <begin position="1"/>
        <end position="18"/>
    </location>
</feature>
<evidence type="ECO:0000313" key="4">
    <source>
        <dbReference type="Proteomes" id="UP001480595"/>
    </source>
</evidence>
<proteinExistence type="predicted"/>
<comment type="caution">
    <text evidence="3">The sequence shown here is derived from an EMBL/GenBank/DDBJ whole genome shotgun (WGS) entry which is preliminary data.</text>
</comment>
<protein>
    <recommendedName>
        <fullName evidence="2">DUF7872 domain-containing protein</fullName>
    </recommendedName>
</protein>
<dbReference type="Proteomes" id="UP001480595">
    <property type="component" value="Unassembled WGS sequence"/>
</dbReference>